<dbReference type="AlphaFoldDB" id="A0A239K4J3"/>
<feature type="compositionally biased region" description="Basic and acidic residues" evidence="1">
    <location>
        <begin position="1"/>
        <end position="15"/>
    </location>
</feature>
<protein>
    <submittedName>
        <fullName evidence="3">Uncharacterized protein</fullName>
    </submittedName>
</protein>
<keyword evidence="4" id="KW-1185">Reference proteome</keyword>
<gene>
    <name evidence="3" type="ORF">SAMN06264365_1432</name>
</gene>
<evidence type="ECO:0000313" key="4">
    <source>
        <dbReference type="Proteomes" id="UP000198415"/>
    </source>
</evidence>
<dbReference type="EMBL" id="FZNR01000043">
    <property type="protein sequence ID" value="SNT13247.1"/>
    <property type="molecule type" value="Genomic_DNA"/>
</dbReference>
<dbReference type="Proteomes" id="UP000198415">
    <property type="component" value="Unassembled WGS sequence"/>
</dbReference>
<evidence type="ECO:0000313" key="3">
    <source>
        <dbReference type="EMBL" id="SNT13247.1"/>
    </source>
</evidence>
<evidence type="ECO:0000256" key="1">
    <source>
        <dbReference type="SAM" id="MobiDB-lite"/>
    </source>
</evidence>
<proteinExistence type="predicted"/>
<reference evidence="3 4" key="1">
    <citation type="submission" date="2017-06" db="EMBL/GenBank/DDBJ databases">
        <authorList>
            <person name="Kim H.J."/>
            <person name="Triplett B.A."/>
        </authorList>
    </citation>
    <scope>NUCLEOTIDE SEQUENCE [LARGE SCALE GENOMIC DNA]</scope>
    <source>
        <strain evidence="3 4">DSM 43151</strain>
    </source>
</reference>
<dbReference type="OrthoDB" id="3298704at2"/>
<sequence length="247" mass="24336">MDETTSERHPDEGREPAPQPRAAVERGGGPARLGGSTELATASAGLTNAAIGLLGLMVTGGGLWLAARQAETTATEVLAGSTAGAGALAVAVAVFGAVRAINLRSGLASTAVAGVLSVTGLILAAVTGLIAAHDEPSVPERPQANVALAAGVPGAWTLTVQVSIPGLAPGDMMDAKLTGIDEAGGELALGRSLTTADRAGVATATLVTTQVSSGDVKLDVHAGGQVCTQRLPLLDATRIAPLSCEAE</sequence>
<feature type="region of interest" description="Disordered" evidence="1">
    <location>
        <begin position="1"/>
        <end position="36"/>
    </location>
</feature>
<keyword evidence="2" id="KW-0812">Transmembrane</keyword>
<evidence type="ECO:0000256" key="2">
    <source>
        <dbReference type="SAM" id="Phobius"/>
    </source>
</evidence>
<feature type="transmembrane region" description="Helical" evidence="2">
    <location>
        <begin position="46"/>
        <end position="65"/>
    </location>
</feature>
<keyword evidence="2" id="KW-0472">Membrane</keyword>
<name>A0A239K4J3_9ACTN</name>
<dbReference type="RefSeq" id="WP_089299239.1">
    <property type="nucleotide sequence ID" value="NZ_BOMU01000136.1"/>
</dbReference>
<feature type="transmembrane region" description="Helical" evidence="2">
    <location>
        <begin position="77"/>
        <end position="101"/>
    </location>
</feature>
<accession>A0A239K4J3</accession>
<organism evidence="3 4">
    <name type="scientific">Actinoplanes regularis</name>
    <dbReference type="NCBI Taxonomy" id="52697"/>
    <lineage>
        <taxon>Bacteria</taxon>
        <taxon>Bacillati</taxon>
        <taxon>Actinomycetota</taxon>
        <taxon>Actinomycetes</taxon>
        <taxon>Micromonosporales</taxon>
        <taxon>Micromonosporaceae</taxon>
        <taxon>Actinoplanes</taxon>
    </lineage>
</organism>
<keyword evidence="2" id="KW-1133">Transmembrane helix</keyword>
<feature type="transmembrane region" description="Helical" evidence="2">
    <location>
        <begin position="107"/>
        <end position="132"/>
    </location>
</feature>